<name>A0A2P4X4E3_9STRA</name>
<dbReference type="EMBL" id="NCKW01016874">
    <property type="protein sequence ID" value="POM60418.1"/>
    <property type="molecule type" value="Genomic_DNA"/>
</dbReference>
<dbReference type="PANTHER" id="PTHR33050">
    <property type="entry name" value="REVERSE TRANSCRIPTASE DOMAIN-CONTAINING PROTEIN"/>
    <property type="match status" value="1"/>
</dbReference>
<dbReference type="PANTHER" id="PTHR33050:SF7">
    <property type="entry name" value="RIBONUCLEASE H"/>
    <property type="match status" value="1"/>
</dbReference>
<evidence type="ECO:0000313" key="2">
    <source>
        <dbReference type="Proteomes" id="UP000237271"/>
    </source>
</evidence>
<dbReference type="Proteomes" id="UP000237271">
    <property type="component" value="Unassembled WGS sequence"/>
</dbReference>
<gene>
    <name evidence="1" type="ORF">PHPALM_30734</name>
</gene>
<reference evidence="1 2" key="1">
    <citation type="journal article" date="2017" name="Genome Biol. Evol.">
        <title>Phytophthora megakarya and P. palmivora, closely related causal agents of cacao black pod rot, underwent increases in genome sizes and gene numbers by different mechanisms.</title>
        <authorList>
            <person name="Ali S.S."/>
            <person name="Shao J."/>
            <person name="Lary D.J."/>
            <person name="Kronmiller B."/>
            <person name="Shen D."/>
            <person name="Strem M.D."/>
            <person name="Amoako-Attah I."/>
            <person name="Akrofi A.Y."/>
            <person name="Begoude B.A."/>
            <person name="Ten Hoopen G.M."/>
            <person name="Coulibaly K."/>
            <person name="Kebe B.I."/>
            <person name="Melnick R.L."/>
            <person name="Guiltinan M.J."/>
            <person name="Tyler B.M."/>
            <person name="Meinhardt L.W."/>
            <person name="Bailey B.A."/>
        </authorList>
    </citation>
    <scope>NUCLEOTIDE SEQUENCE [LARGE SCALE GENOMIC DNA]</scope>
    <source>
        <strain evidence="2">sbr112.9</strain>
    </source>
</reference>
<keyword evidence="2" id="KW-1185">Reference proteome</keyword>
<dbReference type="InterPro" id="IPR052055">
    <property type="entry name" value="Hepadnavirus_pol/RT"/>
</dbReference>
<dbReference type="AlphaFoldDB" id="A0A2P4X4E3"/>
<protein>
    <submittedName>
        <fullName evidence="1">Uncharacterized protein</fullName>
    </submittedName>
</protein>
<proteinExistence type="predicted"/>
<accession>A0A2P4X4E3</accession>
<evidence type="ECO:0000313" key="1">
    <source>
        <dbReference type="EMBL" id="POM60418.1"/>
    </source>
</evidence>
<comment type="caution">
    <text evidence="1">The sequence shown here is derived from an EMBL/GenBank/DDBJ whole genome shotgun (WGS) entry which is preliminary data.</text>
</comment>
<organism evidence="1 2">
    <name type="scientific">Phytophthora palmivora</name>
    <dbReference type="NCBI Taxonomy" id="4796"/>
    <lineage>
        <taxon>Eukaryota</taxon>
        <taxon>Sar</taxon>
        <taxon>Stramenopiles</taxon>
        <taxon>Oomycota</taxon>
        <taxon>Peronosporomycetes</taxon>
        <taxon>Peronosporales</taxon>
        <taxon>Peronosporaceae</taxon>
        <taxon>Phytophthora</taxon>
    </lineage>
</organism>
<sequence length="502" mass="56599">MIAREGVKVHLKKTPNIRKEQDAWRCLVLDADRLDQWPEIIISPFGVVDKGGNDASISGRTIHDLSYPEGDSINDCTDPDSVIKPENSHCDAVATEILRAKREHPHAKVEIIAGDVASSFRNISIHSNSVYLFAGQIEEENVLVIELSAPFGWTGSPGFYEVVGGAISHVHGSHYNTANPTGFFNYHWVDDHINVAPNVDTTLSEAERSLRFAMEAILGAEAINDEKFTQWKTRQRVLGLEFDSVAELVSMLQAKIDKARGIVASAYSAQFLTRKAYRSLMDSLRHVATCLRAARPSLQRLRVRESHLNRFQVVPVSDEMKQDLLWWWLVLHTPHLNGVSLEFFNVLPPPDIVVEVDASDFGLCALDTAAHRALTYQFSKVETDLINEFKAGSPNGFDINFRELLSCGFAVHTWAPRWEAAHQRDKRPLHVHFRIDNTSAPGKTSYRSEIREPRCSSAYSAGGRPRIDYDFQRPMWQELTMAVLTPAPAYLLTRLLRLFLHH</sequence>
<dbReference type="OrthoDB" id="126027at2759"/>